<proteinExistence type="predicted"/>
<evidence type="ECO:0000313" key="5">
    <source>
        <dbReference type="Proteomes" id="UP000324133"/>
    </source>
</evidence>
<dbReference type="EMBL" id="VKKY01000002">
    <property type="protein sequence ID" value="KAA3438515.1"/>
    <property type="molecule type" value="Genomic_DNA"/>
</dbReference>
<organism evidence="4 5">
    <name type="scientific">Rufibacter hautae</name>
    <dbReference type="NCBI Taxonomy" id="2595005"/>
    <lineage>
        <taxon>Bacteria</taxon>
        <taxon>Pseudomonadati</taxon>
        <taxon>Bacteroidota</taxon>
        <taxon>Cytophagia</taxon>
        <taxon>Cytophagales</taxon>
        <taxon>Hymenobacteraceae</taxon>
        <taxon>Rufibacter</taxon>
    </lineage>
</organism>
<evidence type="ECO:0000259" key="3">
    <source>
        <dbReference type="Pfam" id="PF13649"/>
    </source>
</evidence>
<dbReference type="GO" id="GO:0008168">
    <property type="term" value="F:methyltransferase activity"/>
    <property type="evidence" value="ECO:0007669"/>
    <property type="project" value="UniProtKB-KW"/>
</dbReference>
<dbReference type="Proteomes" id="UP000324133">
    <property type="component" value="Unassembled WGS sequence"/>
</dbReference>
<dbReference type="InterPro" id="IPR041698">
    <property type="entry name" value="Methyltransf_25"/>
</dbReference>
<keyword evidence="2 4" id="KW-0808">Transferase</keyword>
<dbReference type="SUPFAM" id="SSF53335">
    <property type="entry name" value="S-adenosyl-L-methionine-dependent methyltransferases"/>
    <property type="match status" value="1"/>
</dbReference>
<dbReference type="Gene3D" id="3.40.50.150">
    <property type="entry name" value="Vaccinia Virus protein VP39"/>
    <property type="match status" value="1"/>
</dbReference>
<evidence type="ECO:0000313" key="4">
    <source>
        <dbReference type="EMBL" id="KAA3438515.1"/>
    </source>
</evidence>
<sequence length="240" mass="27178">MTIGLHEKSTPKEIEERFDNDVDRFSNLETGQLSTIDAPLCLELMTAAAQHATPKAKHLLDIGCGAGNFTLKMLSRIPDLNCTLLDLSGPMLERAQQRVQQETTGEITLLQADIREANLPENHFDIILAGAVLHHLREEKEWEFVFRKLFNLLKPGGSLWISDLVVHDDPGIHQLFWNRYAEYLISVGGEIYKDQVLAYIEKEDSPRSVTFQLELLRKVGFKHTEILHKNACFAAFGAIK</sequence>
<evidence type="ECO:0000256" key="2">
    <source>
        <dbReference type="ARBA" id="ARBA00022679"/>
    </source>
</evidence>
<dbReference type="InterPro" id="IPR029063">
    <property type="entry name" value="SAM-dependent_MTases_sf"/>
</dbReference>
<accession>A0A5B6TGS2</accession>
<dbReference type="RefSeq" id="WP_149091573.1">
    <property type="nucleotide sequence ID" value="NZ_VKKY01000002.1"/>
</dbReference>
<keyword evidence="5" id="KW-1185">Reference proteome</keyword>
<keyword evidence="1 4" id="KW-0489">Methyltransferase</keyword>
<dbReference type="Pfam" id="PF13649">
    <property type="entry name" value="Methyltransf_25"/>
    <property type="match status" value="1"/>
</dbReference>
<comment type="caution">
    <text evidence="4">The sequence shown here is derived from an EMBL/GenBank/DDBJ whole genome shotgun (WGS) entry which is preliminary data.</text>
</comment>
<evidence type="ECO:0000256" key="1">
    <source>
        <dbReference type="ARBA" id="ARBA00022603"/>
    </source>
</evidence>
<dbReference type="PANTHER" id="PTHR43861:SF1">
    <property type="entry name" value="TRANS-ACONITATE 2-METHYLTRANSFERASE"/>
    <property type="match status" value="1"/>
</dbReference>
<reference evidence="4 5" key="1">
    <citation type="submission" date="2019-07" db="EMBL/GenBank/DDBJ databases">
        <title>Rufibacter sp. nov., isolated from lake sediment.</title>
        <authorList>
            <person name="Qu J.-H."/>
        </authorList>
    </citation>
    <scope>NUCLEOTIDE SEQUENCE [LARGE SCALE GENOMIC DNA]</scope>
    <source>
        <strain evidence="4 5">NBS58-1</strain>
    </source>
</reference>
<gene>
    <name evidence="4" type="ORF">FOA19_14875</name>
</gene>
<dbReference type="OrthoDB" id="9770553at2"/>
<dbReference type="PANTHER" id="PTHR43861">
    <property type="entry name" value="TRANS-ACONITATE 2-METHYLTRANSFERASE-RELATED"/>
    <property type="match status" value="1"/>
</dbReference>
<dbReference type="CDD" id="cd02440">
    <property type="entry name" value="AdoMet_MTases"/>
    <property type="match status" value="1"/>
</dbReference>
<dbReference type="AlphaFoldDB" id="A0A5B6TGS2"/>
<dbReference type="GO" id="GO:0032259">
    <property type="term" value="P:methylation"/>
    <property type="evidence" value="ECO:0007669"/>
    <property type="project" value="UniProtKB-KW"/>
</dbReference>
<name>A0A5B6TGS2_9BACT</name>
<protein>
    <submittedName>
        <fullName evidence="4">Class I SAM-dependent methyltransferase</fullName>
    </submittedName>
</protein>
<feature type="domain" description="Methyltransferase" evidence="3">
    <location>
        <begin position="60"/>
        <end position="157"/>
    </location>
</feature>